<feature type="binding site" evidence="12">
    <location>
        <position position="81"/>
    </location>
    <ligand>
        <name>Zn(2+)</name>
        <dbReference type="ChEBI" id="CHEBI:29105"/>
        <label>1</label>
        <note>catalytic</note>
    </ligand>
</feature>
<dbReference type="Pfam" id="PF22505">
    <property type="entry name" value="RNase_J_b_CASP"/>
    <property type="match status" value="1"/>
</dbReference>
<accession>A0A1M5D499</accession>
<dbReference type="GO" id="GO:0004534">
    <property type="term" value="F:5'-3' RNA exonuclease activity"/>
    <property type="evidence" value="ECO:0007669"/>
    <property type="project" value="UniProtKB-UniRule"/>
</dbReference>
<evidence type="ECO:0000313" key="15">
    <source>
        <dbReference type="Proteomes" id="UP000184076"/>
    </source>
</evidence>
<evidence type="ECO:0000313" key="14">
    <source>
        <dbReference type="EMBL" id="SHF61707.1"/>
    </source>
</evidence>
<proteinExistence type="inferred from homology"/>
<comment type="similarity">
    <text evidence="9">Belongs to the metallo-beta-lactamase superfamily. RNA-metabolizing metallo-beta-lactamase-like family. Bacterial RNase J subfamily.</text>
</comment>
<feature type="binding site" evidence="12">
    <location>
        <position position="53"/>
    </location>
    <ligand>
        <name>Ca(2+)</name>
        <dbReference type="ChEBI" id="CHEBI:29108"/>
    </ligand>
</feature>
<dbReference type="GO" id="GO:0005737">
    <property type="term" value="C:cytoplasm"/>
    <property type="evidence" value="ECO:0007669"/>
    <property type="project" value="UniProtKB-SubCell"/>
</dbReference>
<dbReference type="CDD" id="cd07714">
    <property type="entry name" value="RNaseJ_MBL-fold"/>
    <property type="match status" value="1"/>
</dbReference>
<feature type="active site" description="Proton acceptor" evidence="10">
    <location>
        <position position="371"/>
    </location>
</feature>
<dbReference type="PANTHER" id="PTHR43694">
    <property type="entry name" value="RIBONUCLEASE J"/>
    <property type="match status" value="1"/>
</dbReference>
<comment type="cofactor">
    <cofactor evidence="12">
        <name>Zn(2+)</name>
        <dbReference type="ChEBI" id="CHEBI:29105"/>
    </cofactor>
    <text evidence="12">Binds 2 Zn(2+) ions per subunit. It is not clear if Zn(2+) or Mg(2+) is physiologically important.</text>
</comment>
<dbReference type="SMART" id="SM00849">
    <property type="entry name" value="Lactamase_B"/>
    <property type="match status" value="1"/>
</dbReference>
<evidence type="ECO:0000256" key="10">
    <source>
        <dbReference type="PIRSR" id="PIRSR004803-1"/>
    </source>
</evidence>
<dbReference type="Proteomes" id="UP000184076">
    <property type="component" value="Unassembled WGS sequence"/>
</dbReference>
<comment type="subcellular location">
    <subcellularLocation>
        <location evidence="9">Cytoplasm</location>
    </subcellularLocation>
</comment>
<evidence type="ECO:0000256" key="2">
    <source>
        <dbReference type="ARBA" id="ARBA00022722"/>
    </source>
</evidence>
<keyword evidence="15" id="KW-1185">Reference proteome</keyword>
<keyword evidence="9" id="KW-0698">rRNA processing</keyword>
<gene>
    <name evidence="9" type="primary">rnj</name>
    <name evidence="14" type="ORF">SAMN02745206_02342</name>
</gene>
<evidence type="ECO:0000256" key="4">
    <source>
        <dbReference type="ARBA" id="ARBA00022759"/>
    </source>
</evidence>
<feature type="binding site" evidence="12">
    <location>
        <position position="80"/>
    </location>
    <ligand>
        <name>Zn(2+)</name>
        <dbReference type="ChEBI" id="CHEBI:29105"/>
        <label>1</label>
        <note>catalytic</note>
    </ligand>
</feature>
<dbReference type="InterPro" id="IPR030854">
    <property type="entry name" value="RNase_J_bac"/>
</dbReference>
<keyword evidence="6 12" id="KW-0862">Zinc</keyword>
<keyword evidence="5 9" id="KW-0378">Hydrolase</keyword>
<feature type="active site" description="Proton donor" evidence="10">
    <location>
        <position position="198"/>
    </location>
</feature>
<dbReference type="HAMAP" id="MF_01491">
    <property type="entry name" value="RNase_J_bact"/>
    <property type="match status" value="1"/>
</dbReference>
<evidence type="ECO:0000256" key="6">
    <source>
        <dbReference type="ARBA" id="ARBA00022833"/>
    </source>
</evidence>
<dbReference type="Gene3D" id="3.10.20.580">
    <property type="match status" value="1"/>
</dbReference>
<keyword evidence="2 9" id="KW-0540">Nuclease</keyword>
<dbReference type="PROSITE" id="PS01292">
    <property type="entry name" value="UPF0036"/>
    <property type="match status" value="1"/>
</dbReference>
<dbReference type="InterPro" id="IPR042173">
    <property type="entry name" value="RNase_J_2"/>
</dbReference>
<dbReference type="InterPro" id="IPR041636">
    <property type="entry name" value="RNase_J_C"/>
</dbReference>
<keyword evidence="7 9" id="KW-0269">Exonuclease</keyword>
<keyword evidence="1 9" id="KW-0963">Cytoplasm</keyword>
<comment type="cofactor">
    <cofactor evidence="12">
        <name>Ca(2+)</name>
        <dbReference type="ChEBI" id="CHEBI:29108"/>
    </cofactor>
    <text evidence="12">Binds 1 Ca(2+) cation per subunit. Seen in 1 crystal structure, it is not clear if it is physiologically important.</text>
</comment>
<reference evidence="15" key="1">
    <citation type="submission" date="2016-11" db="EMBL/GenBank/DDBJ databases">
        <authorList>
            <person name="Varghese N."/>
            <person name="Submissions S."/>
        </authorList>
    </citation>
    <scope>NUCLEOTIDE SEQUENCE [LARGE SCALE GENOMIC DNA]</scope>
    <source>
        <strain evidence="15">DSM 9756</strain>
    </source>
</reference>
<feature type="binding site" evidence="9 11">
    <location>
        <begin position="367"/>
        <end position="371"/>
    </location>
    <ligand>
        <name>substrate</name>
    </ligand>
</feature>
<keyword evidence="12" id="KW-0106">Calcium</keyword>
<keyword evidence="8 9" id="KW-0694">RNA-binding</keyword>
<dbReference type="Pfam" id="PF00753">
    <property type="entry name" value="Lactamase_B"/>
    <property type="match status" value="1"/>
</dbReference>
<dbReference type="InterPro" id="IPR036866">
    <property type="entry name" value="RibonucZ/Hydroxyglut_hydro"/>
</dbReference>
<dbReference type="Pfam" id="PF17770">
    <property type="entry name" value="RNase_J_C"/>
    <property type="match status" value="1"/>
</dbReference>
<dbReference type="Gene3D" id="3.40.50.10710">
    <property type="entry name" value="Metallo-hydrolase/oxidoreductase"/>
    <property type="match status" value="1"/>
</dbReference>
<evidence type="ECO:0000256" key="5">
    <source>
        <dbReference type="ARBA" id="ARBA00022801"/>
    </source>
</evidence>
<dbReference type="InterPro" id="IPR055132">
    <property type="entry name" value="RNase_J_b_CASP"/>
</dbReference>
<dbReference type="EMBL" id="FQVB01000022">
    <property type="protein sequence ID" value="SHF61707.1"/>
    <property type="molecule type" value="Genomic_DNA"/>
</dbReference>
<sequence length="559" mass="63482">MNPMEPSRLPLKVVPLGGLGEIGLNMMVVEYGDTIVVVDAGLMFPEEDMLGIDIVIPDFTYLRENRNKVRALVVTHGHEDHIGAIPFLIREFPIPIYATRLTLALVEEKLREHKLLERTVLHTVRPRDVFSIGPFDIECIQVCHSIPDGVGLAIRTPQGVLIHSGDFKLDQTPIDGRRLDVARFGHYGEQGVLALFSDSTNVEREGYTLSEKDIGHTFREIFRECTGRIIVAVFASNLHRIQQVLHLARDFDRKVFFSGKSMVTNVRIARELGYLDFDPENEATLAELQRLPDHRVLMLTTGSQGEPMSALTRMAFNVHRKLSIKPGDTIILSSKFIPGNERAIQNIINHLYRQGAEVIHEQVKDIHVSGHAYREELKMMLNLVRPTYFVPIHGEYRHLVKHKQLAQQVGLPPENCFIVENGDAVTFVDGRAAVHKQAETGRVFVDGKGVGDVCDLVLRDRRHLSEDGMVLVTLVINKEHREVLNGPDVVSRGFILEETKPEILEGARCLILDLLERYQAEGEMMDCGDFQLEIRRELKRFFQKVLERRPFIYPIVVEI</sequence>
<dbReference type="EC" id="3.1.-.-" evidence="9"/>
<dbReference type="GO" id="GO:0004521">
    <property type="term" value="F:RNA endonuclease activity"/>
    <property type="evidence" value="ECO:0007669"/>
    <property type="project" value="UniProtKB-UniRule"/>
</dbReference>
<evidence type="ECO:0000256" key="11">
    <source>
        <dbReference type="PIRSR" id="PIRSR004803-2"/>
    </source>
</evidence>
<evidence type="ECO:0000256" key="3">
    <source>
        <dbReference type="ARBA" id="ARBA00022723"/>
    </source>
</evidence>
<organism evidence="14 15">
    <name type="scientific">Desulfacinum infernum DSM 9756</name>
    <dbReference type="NCBI Taxonomy" id="1121391"/>
    <lineage>
        <taxon>Bacteria</taxon>
        <taxon>Pseudomonadati</taxon>
        <taxon>Thermodesulfobacteriota</taxon>
        <taxon>Syntrophobacteria</taxon>
        <taxon>Syntrophobacterales</taxon>
        <taxon>Syntrophobacteraceae</taxon>
        <taxon>Desulfacinum</taxon>
    </lineage>
</organism>
<dbReference type="SUPFAM" id="SSF56281">
    <property type="entry name" value="Metallo-hydrolase/oxidoreductase"/>
    <property type="match status" value="1"/>
</dbReference>
<dbReference type="Pfam" id="PF07521">
    <property type="entry name" value="RMMBL"/>
    <property type="match status" value="1"/>
</dbReference>
<evidence type="ECO:0000256" key="1">
    <source>
        <dbReference type="ARBA" id="ARBA00022490"/>
    </source>
</evidence>
<keyword evidence="4 9" id="KW-0255">Endonuclease</keyword>
<feature type="binding site" evidence="12">
    <location>
        <position position="446"/>
    </location>
    <ligand>
        <name>Ca(2+)</name>
        <dbReference type="ChEBI" id="CHEBI:29108"/>
    </ligand>
</feature>
<dbReference type="AlphaFoldDB" id="A0A1M5D499"/>
<evidence type="ECO:0000259" key="13">
    <source>
        <dbReference type="SMART" id="SM00849"/>
    </source>
</evidence>
<feature type="binding site" evidence="12">
    <location>
        <position position="144"/>
    </location>
    <ligand>
        <name>Zn(2+)</name>
        <dbReference type="ChEBI" id="CHEBI:29105"/>
        <label>1</label>
        <note>catalytic</note>
    </ligand>
</feature>
<dbReference type="PIRSF" id="PIRSF004803">
    <property type="entry name" value="RnjA"/>
    <property type="match status" value="1"/>
</dbReference>
<dbReference type="InterPro" id="IPR011108">
    <property type="entry name" value="RMMBL"/>
</dbReference>
<comment type="function">
    <text evidence="9">An RNase that has 5'-3' exonuclease and possibly endonuclease activity. Involved in maturation of rRNA and in some organisms also mRNA maturation and/or decay.</text>
</comment>
<name>A0A1M5D499_9BACT</name>
<comment type="subunit">
    <text evidence="9">Homodimer, may be a subunit of the RNA degradosome.</text>
</comment>
<feature type="binding site" evidence="12">
    <location>
        <position position="393"/>
    </location>
    <ligand>
        <name>Zn(2+)</name>
        <dbReference type="ChEBI" id="CHEBI:29105"/>
        <label>1</label>
        <note>catalytic</note>
    </ligand>
</feature>
<dbReference type="RefSeq" id="WP_073039675.1">
    <property type="nucleotide sequence ID" value="NZ_FQVB01000022.1"/>
</dbReference>
<dbReference type="PANTHER" id="PTHR43694:SF1">
    <property type="entry name" value="RIBONUCLEASE J"/>
    <property type="match status" value="1"/>
</dbReference>
<dbReference type="InterPro" id="IPR004613">
    <property type="entry name" value="RNase_J"/>
</dbReference>
<dbReference type="GO" id="GO:0006364">
    <property type="term" value="P:rRNA processing"/>
    <property type="evidence" value="ECO:0007669"/>
    <property type="project" value="UniProtKB-UniRule"/>
</dbReference>
<evidence type="ECO:0000256" key="7">
    <source>
        <dbReference type="ARBA" id="ARBA00022839"/>
    </source>
</evidence>
<keyword evidence="3 12" id="KW-0479">Metal-binding</keyword>
<feature type="binding site" evidence="12">
    <location>
        <position position="76"/>
    </location>
    <ligand>
        <name>Zn(2+)</name>
        <dbReference type="ChEBI" id="CHEBI:29105"/>
        <label>1</label>
        <note>catalytic</note>
    </ligand>
</feature>
<evidence type="ECO:0000256" key="9">
    <source>
        <dbReference type="HAMAP-Rule" id="MF_01491"/>
    </source>
</evidence>
<dbReference type="GO" id="GO:0008270">
    <property type="term" value="F:zinc ion binding"/>
    <property type="evidence" value="ECO:0007669"/>
    <property type="project" value="InterPro"/>
</dbReference>
<feature type="domain" description="Metallo-beta-lactamase" evidence="13">
    <location>
        <begin position="23"/>
        <end position="216"/>
    </location>
</feature>
<dbReference type="InterPro" id="IPR001587">
    <property type="entry name" value="RNase_J_CS"/>
</dbReference>
<feature type="binding site" evidence="11">
    <location>
        <begin position="235"/>
        <end position="237"/>
    </location>
    <ligand>
        <name>substrate</name>
    </ligand>
</feature>
<dbReference type="Gene3D" id="3.60.15.10">
    <property type="entry name" value="Ribonuclease Z/Hydroxyacylglutathione hydrolase-like"/>
    <property type="match status" value="1"/>
</dbReference>
<feature type="binding site" evidence="12">
    <location>
        <position position="166"/>
    </location>
    <ligand>
        <name>Zn(2+)</name>
        <dbReference type="ChEBI" id="CHEBI:29105"/>
        <label>1</label>
        <note>catalytic</note>
    </ligand>
</feature>
<feature type="binding site" evidence="12">
    <location>
        <position position="51"/>
    </location>
    <ligand>
        <name>Ca(2+)</name>
        <dbReference type="ChEBI" id="CHEBI:29108"/>
    </ligand>
</feature>
<dbReference type="STRING" id="1121391.SAMN02745206_02342"/>
<protein>
    <recommendedName>
        <fullName evidence="9">Ribonuclease J</fullName>
        <shortName evidence="9">RNase J</shortName>
        <ecNumber evidence="9">3.1.-.-</ecNumber>
    </recommendedName>
</protein>
<dbReference type="InterPro" id="IPR001279">
    <property type="entry name" value="Metallo-B-lactamas"/>
</dbReference>
<evidence type="ECO:0000256" key="12">
    <source>
        <dbReference type="PIRSR" id="PIRSR004803-3"/>
    </source>
</evidence>
<evidence type="ECO:0000256" key="8">
    <source>
        <dbReference type="ARBA" id="ARBA00022884"/>
    </source>
</evidence>
<dbReference type="GO" id="GO:0003723">
    <property type="term" value="F:RNA binding"/>
    <property type="evidence" value="ECO:0007669"/>
    <property type="project" value="UniProtKB-UniRule"/>
</dbReference>
<feature type="binding site" evidence="12">
    <location>
        <position position="78"/>
    </location>
    <ligand>
        <name>Zn(2+)</name>
        <dbReference type="ChEBI" id="CHEBI:29105"/>
        <label>2</label>
        <note>catalytic</note>
    </ligand>
</feature>
<dbReference type="NCBIfam" id="TIGR00649">
    <property type="entry name" value="MG423"/>
    <property type="match status" value="1"/>
</dbReference>